<dbReference type="EMBL" id="MRVG01000002">
    <property type="protein sequence ID" value="PMB71583.1"/>
    <property type="molecule type" value="Genomic_DNA"/>
</dbReference>
<dbReference type="Proteomes" id="UP000235728">
    <property type="component" value="Unassembled WGS sequence"/>
</dbReference>
<evidence type="ECO:0000313" key="2">
    <source>
        <dbReference type="Proteomes" id="UP000235728"/>
    </source>
</evidence>
<dbReference type="AlphaFoldDB" id="A0A2N6NWD7"/>
<evidence type="ECO:0000313" key="1">
    <source>
        <dbReference type="EMBL" id="PMB71583.1"/>
    </source>
</evidence>
<proteinExistence type="predicted"/>
<organism evidence="1 2">
    <name type="scientific">Beauveria bassiana</name>
    <name type="common">White muscardine disease fungus</name>
    <name type="synonym">Tritirachium shiotae</name>
    <dbReference type="NCBI Taxonomy" id="176275"/>
    <lineage>
        <taxon>Eukaryota</taxon>
        <taxon>Fungi</taxon>
        <taxon>Dikarya</taxon>
        <taxon>Ascomycota</taxon>
        <taxon>Pezizomycotina</taxon>
        <taxon>Sordariomycetes</taxon>
        <taxon>Hypocreomycetidae</taxon>
        <taxon>Hypocreales</taxon>
        <taxon>Cordycipitaceae</taxon>
        <taxon>Beauveria</taxon>
    </lineage>
</organism>
<reference evidence="1 2" key="1">
    <citation type="journal article" date="2016" name="Appl. Microbiol. Biotechnol.">
        <title>Characterization of T-DNA insertion mutants with decreased virulence in the entomopathogenic fungus Beauveria bassiana JEF-007.</title>
        <authorList>
            <person name="Kim S."/>
            <person name="Lee S.J."/>
            <person name="Nai Y.S."/>
            <person name="Yu J.S."/>
            <person name="Lee M.R."/>
            <person name="Yang Y.T."/>
            <person name="Kim J.S."/>
        </authorList>
    </citation>
    <scope>NUCLEOTIDE SEQUENCE [LARGE SCALE GENOMIC DNA]</scope>
    <source>
        <strain evidence="1 2">JEF-007</strain>
    </source>
</reference>
<accession>A0A2N6NWD7</accession>
<protein>
    <submittedName>
        <fullName evidence="1">Uncharacterized protein</fullName>
    </submittedName>
</protein>
<gene>
    <name evidence="1" type="ORF">BM221_001673</name>
</gene>
<sequence>MALIQHHWDQKDERFMKMMEKEYSHRPVELQMILECNSDEMSPSTANVSDVPVMRHGDASATEDVLCELRFRAKDMLGG</sequence>
<comment type="caution">
    <text evidence="1">The sequence shown here is derived from an EMBL/GenBank/DDBJ whole genome shotgun (WGS) entry which is preliminary data.</text>
</comment>
<name>A0A2N6NWD7_BEABA</name>